<proteinExistence type="predicted"/>
<protein>
    <submittedName>
        <fullName evidence="2">Uncharacterized protein</fullName>
    </submittedName>
</protein>
<dbReference type="Proteomes" id="UP000887574">
    <property type="component" value="Unplaced"/>
</dbReference>
<dbReference type="WBParaSite" id="jg25271">
    <property type="protein sequence ID" value="jg25271"/>
    <property type="gene ID" value="jg25271"/>
</dbReference>
<evidence type="ECO:0000313" key="1">
    <source>
        <dbReference type="Proteomes" id="UP000887574"/>
    </source>
</evidence>
<evidence type="ECO:0000313" key="2">
    <source>
        <dbReference type="WBParaSite" id="jg25271"/>
    </source>
</evidence>
<keyword evidence="1" id="KW-1185">Reference proteome</keyword>
<accession>A0A915E0V8</accession>
<reference evidence="2" key="1">
    <citation type="submission" date="2022-11" db="UniProtKB">
        <authorList>
            <consortium name="WormBaseParasite"/>
        </authorList>
    </citation>
    <scope>IDENTIFICATION</scope>
</reference>
<sequence>KAVLVERIVSVEQKDILIRTHAFIANVHGMTALASQWTFTIQANALHQYQLLKVVCCKDQLKKYPLEDTELDIYFFGNTGSSFNFTLTGPHFPNVQTLVDMMNYKEDIKPILQNPF</sequence>
<organism evidence="1 2">
    <name type="scientific">Ditylenchus dipsaci</name>
    <dbReference type="NCBI Taxonomy" id="166011"/>
    <lineage>
        <taxon>Eukaryota</taxon>
        <taxon>Metazoa</taxon>
        <taxon>Ecdysozoa</taxon>
        <taxon>Nematoda</taxon>
        <taxon>Chromadorea</taxon>
        <taxon>Rhabditida</taxon>
        <taxon>Tylenchina</taxon>
        <taxon>Tylenchomorpha</taxon>
        <taxon>Sphaerularioidea</taxon>
        <taxon>Anguinidae</taxon>
        <taxon>Anguininae</taxon>
        <taxon>Ditylenchus</taxon>
    </lineage>
</organism>
<name>A0A915E0V8_9BILA</name>
<dbReference type="AlphaFoldDB" id="A0A915E0V8"/>